<comment type="cofactor">
    <cofactor evidence="1 4">
        <name>a divalent metal cation</name>
        <dbReference type="ChEBI" id="CHEBI:60240"/>
    </cofactor>
</comment>
<reference evidence="5 6" key="1">
    <citation type="submission" date="2024-03" db="EMBL/GenBank/DDBJ databases">
        <title>High-quality draft genome sequence of Oceanobacter sp. wDCs-4.</title>
        <authorList>
            <person name="Dong C."/>
        </authorList>
    </citation>
    <scope>NUCLEOTIDE SEQUENCE [LARGE SCALE GENOMIC DNA]</scope>
    <source>
        <strain evidence="6">wDCs-4</strain>
    </source>
</reference>
<dbReference type="NCBIfam" id="TIGR00172">
    <property type="entry name" value="maf"/>
    <property type="match status" value="1"/>
</dbReference>
<dbReference type="RefSeq" id="WP_416207370.1">
    <property type="nucleotide sequence ID" value="NZ_JBBKTX010000033.1"/>
</dbReference>
<comment type="subcellular location">
    <subcellularLocation>
        <location evidence="4">Cytoplasm</location>
    </subcellularLocation>
</comment>
<keyword evidence="6" id="KW-1185">Reference proteome</keyword>
<organism evidence="5 6">
    <name type="scientific">Oceanobacter antarcticus</name>
    <dbReference type="NCBI Taxonomy" id="3133425"/>
    <lineage>
        <taxon>Bacteria</taxon>
        <taxon>Pseudomonadati</taxon>
        <taxon>Pseudomonadota</taxon>
        <taxon>Gammaproteobacteria</taxon>
        <taxon>Oceanospirillales</taxon>
        <taxon>Oceanospirillaceae</taxon>
        <taxon>Oceanobacter</taxon>
    </lineage>
</organism>
<dbReference type="PANTHER" id="PTHR43213">
    <property type="entry name" value="BIFUNCTIONAL DTTP/UTP PYROPHOSPHATASE/METHYLTRANSFERASE PROTEIN-RELATED"/>
    <property type="match status" value="1"/>
</dbReference>
<dbReference type="PIRSF" id="PIRSF006305">
    <property type="entry name" value="Maf"/>
    <property type="match status" value="1"/>
</dbReference>
<feature type="active site" description="Proton acceptor" evidence="4">
    <location>
        <position position="68"/>
    </location>
</feature>
<keyword evidence="3 4" id="KW-0546">Nucleotide metabolism</keyword>
<dbReference type="EC" id="3.6.1.9" evidence="4"/>
<dbReference type="Pfam" id="PF02545">
    <property type="entry name" value="Maf"/>
    <property type="match status" value="1"/>
</dbReference>
<dbReference type="GO" id="GO:0016787">
    <property type="term" value="F:hydrolase activity"/>
    <property type="evidence" value="ECO:0007669"/>
    <property type="project" value="UniProtKB-KW"/>
</dbReference>
<dbReference type="HAMAP" id="MF_00528">
    <property type="entry name" value="Maf"/>
    <property type="match status" value="1"/>
</dbReference>
<proteinExistence type="inferred from homology"/>
<dbReference type="InterPro" id="IPR003697">
    <property type="entry name" value="Maf-like"/>
</dbReference>
<dbReference type="PANTHER" id="PTHR43213:SF5">
    <property type="entry name" value="BIFUNCTIONAL DTTP_UTP PYROPHOSPHATASE_METHYLTRANSFERASE PROTEIN-RELATED"/>
    <property type="match status" value="1"/>
</dbReference>
<comment type="function">
    <text evidence="4">Nucleoside triphosphate pyrophosphatase that hydrolyzes dTTP and UTP. May have a dual role in cell division arrest and in preventing the incorporation of modified nucleotides into cellular nucleic acids.</text>
</comment>
<name>A0ABW8NNF3_9GAMM</name>
<keyword evidence="2 4" id="KW-0378">Hydrolase</keyword>
<dbReference type="SUPFAM" id="SSF52972">
    <property type="entry name" value="ITPase-like"/>
    <property type="match status" value="1"/>
</dbReference>
<comment type="caution">
    <text evidence="5">The sequence shown here is derived from an EMBL/GenBank/DDBJ whole genome shotgun (WGS) entry which is preliminary data.</text>
</comment>
<comment type="catalytic activity">
    <reaction evidence="4">
        <text>UTP + H2O = UMP + diphosphate + H(+)</text>
        <dbReference type="Rhea" id="RHEA:29395"/>
        <dbReference type="ChEBI" id="CHEBI:15377"/>
        <dbReference type="ChEBI" id="CHEBI:15378"/>
        <dbReference type="ChEBI" id="CHEBI:33019"/>
        <dbReference type="ChEBI" id="CHEBI:46398"/>
        <dbReference type="ChEBI" id="CHEBI:57865"/>
        <dbReference type="EC" id="3.6.1.9"/>
    </reaction>
</comment>
<protein>
    <recommendedName>
        <fullName evidence="4">dTTP/UTP pyrophosphatase</fullName>
        <shortName evidence="4">dTTPase/UTPase</shortName>
        <ecNumber evidence="4">3.6.1.9</ecNumber>
    </recommendedName>
    <alternativeName>
        <fullName evidence="4">Nucleoside triphosphate pyrophosphatase</fullName>
    </alternativeName>
    <alternativeName>
        <fullName evidence="4">Nucleotide pyrophosphatase</fullName>
        <shortName evidence="4">Nucleotide PPase</shortName>
    </alternativeName>
</protein>
<evidence type="ECO:0000256" key="1">
    <source>
        <dbReference type="ARBA" id="ARBA00001968"/>
    </source>
</evidence>
<feature type="site" description="Important for substrate specificity" evidence="4">
    <location>
        <position position="151"/>
    </location>
</feature>
<evidence type="ECO:0000313" key="6">
    <source>
        <dbReference type="Proteomes" id="UP001620597"/>
    </source>
</evidence>
<evidence type="ECO:0000313" key="5">
    <source>
        <dbReference type="EMBL" id="MFK4754519.1"/>
    </source>
</evidence>
<dbReference type="Gene3D" id="3.90.950.10">
    <property type="match status" value="1"/>
</dbReference>
<comment type="caution">
    <text evidence="4">Lacks conserved residue(s) required for the propagation of feature annotation.</text>
</comment>
<evidence type="ECO:0000256" key="4">
    <source>
        <dbReference type="HAMAP-Rule" id="MF_00528"/>
    </source>
</evidence>
<comment type="catalytic activity">
    <reaction evidence="4">
        <text>dTTP + H2O = dTMP + diphosphate + H(+)</text>
        <dbReference type="Rhea" id="RHEA:28534"/>
        <dbReference type="ChEBI" id="CHEBI:15377"/>
        <dbReference type="ChEBI" id="CHEBI:15378"/>
        <dbReference type="ChEBI" id="CHEBI:33019"/>
        <dbReference type="ChEBI" id="CHEBI:37568"/>
        <dbReference type="ChEBI" id="CHEBI:63528"/>
        <dbReference type="EC" id="3.6.1.9"/>
    </reaction>
</comment>
<evidence type="ECO:0000256" key="2">
    <source>
        <dbReference type="ARBA" id="ARBA00022801"/>
    </source>
</evidence>
<gene>
    <name evidence="5" type="ORF">WG929_19105</name>
</gene>
<sequence length="190" mass="20237">MIVLASASPRRQELLRQIGVPHQVAPADIDETPVANENPSEYVVRMAETKARVVAAQLDAVTTVLAADTSVILDGCILGKPENPEHHRVMLQQLSGNTQQVLSAIAVVSGSRCDIQVVMTHVTFRQLDDGLISRYLACGEGDDKAGGYGIQGKGAVLVASIHGSYSNVVGLPLAETALLLEQHGISYWQS</sequence>
<dbReference type="Proteomes" id="UP001620597">
    <property type="component" value="Unassembled WGS sequence"/>
</dbReference>
<comment type="similarity">
    <text evidence="4">Belongs to the Maf family. YhdE subfamily.</text>
</comment>
<feature type="site" description="Important for substrate specificity" evidence="4">
    <location>
        <position position="69"/>
    </location>
</feature>
<feature type="site" description="Important for substrate specificity" evidence="4">
    <location>
        <position position="10"/>
    </location>
</feature>
<dbReference type="CDD" id="cd00555">
    <property type="entry name" value="Maf"/>
    <property type="match status" value="1"/>
</dbReference>
<dbReference type="InterPro" id="IPR029001">
    <property type="entry name" value="ITPase-like_fam"/>
</dbReference>
<keyword evidence="4" id="KW-0963">Cytoplasm</keyword>
<accession>A0ABW8NNF3</accession>
<dbReference type="EMBL" id="JBBKTX010000033">
    <property type="protein sequence ID" value="MFK4754519.1"/>
    <property type="molecule type" value="Genomic_DNA"/>
</dbReference>
<evidence type="ECO:0000256" key="3">
    <source>
        <dbReference type="ARBA" id="ARBA00023080"/>
    </source>
</evidence>